<reference evidence="6 8" key="1">
    <citation type="journal article" date="2012" name="Nature">
        <title>Algal genomes reveal evolutionary mosaicism and the fate of nucleomorphs.</title>
        <authorList>
            <consortium name="DOE Joint Genome Institute"/>
            <person name="Curtis B.A."/>
            <person name="Tanifuji G."/>
            <person name="Burki F."/>
            <person name="Gruber A."/>
            <person name="Irimia M."/>
            <person name="Maruyama S."/>
            <person name="Arias M.C."/>
            <person name="Ball S.G."/>
            <person name="Gile G.H."/>
            <person name="Hirakawa Y."/>
            <person name="Hopkins J.F."/>
            <person name="Kuo A."/>
            <person name="Rensing S.A."/>
            <person name="Schmutz J."/>
            <person name="Symeonidi A."/>
            <person name="Elias M."/>
            <person name="Eveleigh R.J."/>
            <person name="Herman E.K."/>
            <person name="Klute M.J."/>
            <person name="Nakayama T."/>
            <person name="Obornik M."/>
            <person name="Reyes-Prieto A."/>
            <person name="Armbrust E.V."/>
            <person name="Aves S.J."/>
            <person name="Beiko R.G."/>
            <person name="Coutinho P."/>
            <person name="Dacks J.B."/>
            <person name="Durnford D.G."/>
            <person name="Fast N.M."/>
            <person name="Green B.R."/>
            <person name="Grisdale C.J."/>
            <person name="Hempel F."/>
            <person name="Henrissat B."/>
            <person name="Hoppner M.P."/>
            <person name="Ishida K."/>
            <person name="Kim E."/>
            <person name="Koreny L."/>
            <person name="Kroth P.G."/>
            <person name="Liu Y."/>
            <person name="Malik S.B."/>
            <person name="Maier U.G."/>
            <person name="McRose D."/>
            <person name="Mock T."/>
            <person name="Neilson J.A."/>
            <person name="Onodera N.T."/>
            <person name="Poole A.M."/>
            <person name="Pritham E.J."/>
            <person name="Richards T.A."/>
            <person name="Rocap G."/>
            <person name="Roy S.W."/>
            <person name="Sarai C."/>
            <person name="Schaack S."/>
            <person name="Shirato S."/>
            <person name="Slamovits C.H."/>
            <person name="Spencer D.F."/>
            <person name="Suzuki S."/>
            <person name="Worden A.Z."/>
            <person name="Zauner S."/>
            <person name="Barry K."/>
            <person name="Bell C."/>
            <person name="Bharti A.K."/>
            <person name="Crow J.A."/>
            <person name="Grimwood J."/>
            <person name="Kramer R."/>
            <person name="Lindquist E."/>
            <person name="Lucas S."/>
            <person name="Salamov A."/>
            <person name="McFadden G.I."/>
            <person name="Lane C.E."/>
            <person name="Keeling P.J."/>
            <person name="Gray M.W."/>
            <person name="Grigoriev I.V."/>
            <person name="Archibald J.M."/>
        </authorList>
    </citation>
    <scope>NUCLEOTIDE SEQUENCE</scope>
    <source>
        <strain evidence="6 8">CCMP2712</strain>
    </source>
</reference>
<feature type="domain" description="RRM" evidence="5">
    <location>
        <begin position="1"/>
        <end position="55"/>
    </location>
</feature>
<dbReference type="Proteomes" id="UP000011087">
    <property type="component" value="Unassembled WGS sequence"/>
</dbReference>
<dbReference type="KEGG" id="gtt:GUITHDRAFT_66247"/>
<evidence type="ECO:0000256" key="2">
    <source>
        <dbReference type="ARBA" id="ARBA00022884"/>
    </source>
</evidence>
<dbReference type="RefSeq" id="XP_005838028.1">
    <property type="nucleotide sequence ID" value="XM_005837971.1"/>
</dbReference>
<feature type="non-terminal residue" evidence="6">
    <location>
        <position position="1"/>
    </location>
</feature>
<dbReference type="InterPro" id="IPR000504">
    <property type="entry name" value="RRM_dom"/>
</dbReference>
<dbReference type="HOGENOM" id="CLU_025741_3_3_1"/>
<proteinExistence type="predicted"/>
<dbReference type="eggNOG" id="KOG4208">
    <property type="taxonomic scope" value="Eukaryota"/>
</dbReference>
<dbReference type="STRING" id="905079.L1JSI9"/>
<gene>
    <name evidence="6" type="ORF">GUITHDRAFT_66247</name>
</gene>
<dbReference type="CDD" id="cd12307">
    <property type="entry name" value="RRM_NIFK_like"/>
    <property type="match status" value="1"/>
</dbReference>
<dbReference type="InterPro" id="IPR012677">
    <property type="entry name" value="Nucleotide-bd_a/b_plait_sf"/>
</dbReference>
<dbReference type="PaxDb" id="55529-EKX51048"/>
<name>L1JSI9_GUITC</name>
<dbReference type="EnsemblProtists" id="EKX51048">
    <property type="protein sequence ID" value="EKX51048"/>
    <property type="gene ID" value="GUITHDRAFT_66247"/>
</dbReference>
<evidence type="ECO:0000259" key="5">
    <source>
        <dbReference type="PROSITE" id="PS50102"/>
    </source>
</evidence>
<dbReference type="EMBL" id="JH992976">
    <property type="protein sequence ID" value="EKX51048.1"/>
    <property type="molecule type" value="Genomic_DNA"/>
</dbReference>
<dbReference type="GeneID" id="17308005"/>
<reference evidence="7" key="3">
    <citation type="submission" date="2016-03" db="UniProtKB">
        <authorList>
            <consortium name="EnsemblProtists"/>
        </authorList>
    </citation>
    <scope>IDENTIFICATION</scope>
</reference>
<sequence length="106" mass="12215">VVYVGRIPYGFFEDEMRGYFSQFGEISRIRVSRNKKTGKSKHYAFIEFEHPEATNLLTPSCYRRDCNEVEMPSVVTSSSQLHPALWRGANKVFKPANFKVPPVDIL</sequence>
<evidence type="ECO:0000256" key="4">
    <source>
        <dbReference type="PROSITE-ProRule" id="PRU00176"/>
    </source>
</evidence>
<accession>L1JSI9</accession>
<keyword evidence="8" id="KW-1185">Reference proteome</keyword>
<dbReference type="InterPro" id="IPR035979">
    <property type="entry name" value="RBD_domain_sf"/>
</dbReference>
<evidence type="ECO:0000313" key="8">
    <source>
        <dbReference type="Proteomes" id="UP000011087"/>
    </source>
</evidence>
<comment type="subcellular location">
    <subcellularLocation>
        <location evidence="1">Nucleus</location>
        <location evidence="1">Nucleolus</location>
    </subcellularLocation>
</comment>
<evidence type="ECO:0000256" key="3">
    <source>
        <dbReference type="ARBA" id="ARBA00023242"/>
    </source>
</evidence>
<dbReference type="Pfam" id="PF00076">
    <property type="entry name" value="RRM_1"/>
    <property type="match status" value="1"/>
</dbReference>
<reference evidence="8" key="2">
    <citation type="submission" date="2012-11" db="EMBL/GenBank/DDBJ databases">
        <authorList>
            <person name="Kuo A."/>
            <person name="Curtis B.A."/>
            <person name="Tanifuji G."/>
            <person name="Burki F."/>
            <person name="Gruber A."/>
            <person name="Irimia M."/>
            <person name="Maruyama S."/>
            <person name="Arias M.C."/>
            <person name="Ball S.G."/>
            <person name="Gile G.H."/>
            <person name="Hirakawa Y."/>
            <person name="Hopkins J.F."/>
            <person name="Rensing S.A."/>
            <person name="Schmutz J."/>
            <person name="Symeonidi A."/>
            <person name="Elias M."/>
            <person name="Eveleigh R.J."/>
            <person name="Herman E.K."/>
            <person name="Klute M.J."/>
            <person name="Nakayama T."/>
            <person name="Obornik M."/>
            <person name="Reyes-Prieto A."/>
            <person name="Armbrust E.V."/>
            <person name="Aves S.J."/>
            <person name="Beiko R.G."/>
            <person name="Coutinho P."/>
            <person name="Dacks J.B."/>
            <person name="Durnford D.G."/>
            <person name="Fast N.M."/>
            <person name="Green B.R."/>
            <person name="Grisdale C."/>
            <person name="Hempe F."/>
            <person name="Henrissat B."/>
            <person name="Hoppner M.P."/>
            <person name="Ishida K.-I."/>
            <person name="Kim E."/>
            <person name="Koreny L."/>
            <person name="Kroth P.G."/>
            <person name="Liu Y."/>
            <person name="Malik S.-B."/>
            <person name="Maier U.G."/>
            <person name="McRose D."/>
            <person name="Mock T."/>
            <person name="Neilson J.A."/>
            <person name="Onodera N.T."/>
            <person name="Poole A.M."/>
            <person name="Pritham E.J."/>
            <person name="Richards T.A."/>
            <person name="Rocap G."/>
            <person name="Roy S.W."/>
            <person name="Sarai C."/>
            <person name="Schaack S."/>
            <person name="Shirato S."/>
            <person name="Slamovits C.H."/>
            <person name="Spencer D.F."/>
            <person name="Suzuki S."/>
            <person name="Worden A.Z."/>
            <person name="Zauner S."/>
            <person name="Barry K."/>
            <person name="Bell C."/>
            <person name="Bharti A.K."/>
            <person name="Crow J.A."/>
            <person name="Grimwood J."/>
            <person name="Kramer R."/>
            <person name="Lindquist E."/>
            <person name="Lucas S."/>
            <person name="Salamov A."/>
            <person name="McFadden G.I."/>
            <person name="Lane C.E."/>
            <person name="Keeling P.J."/>
            <person name="Gray M.W."/>
            <person name="Grigoriev I.V."/>
            <person name="Archibald J.M."/>
        </authorList>
    </citation>
    <scope>NUCLEOTIDE SEQUENCE</scope>
    <source>
        <strain evidence="8">CCMP2712</strain>
    </source>
</reference>
<organism evidence="6">
    <name type="scientific">Guillardia theta (strain CCMP2712)</name>
    <name type="common">Cryptophyte</name>
    <dbReference type="NCBI Taxonomy" id="905079"/>
    <lineage>
        <taxon>Eukaryota</taxon>
        <taxon>Cryptophyceae</taxon>
        <taxon>Pyrenomonadales</taxon>
        <taxon>Geminigeraceae</taxon>
        <taxon>Guillardia</taxon>
    </lineage>
</organism>
<dbReference type="SUPFAM" id="SSF54928">
    <property type="entry name" value="RNA-binding domain, RBD"/>
    <property type="match status" value="1"/>
</dbReference>
<dbReference type="GO" id="GO:0003723">
    <property type="term" value="F:RNA binding"/>
    <property type="evidence" value="ECO:0007669"/>
    <property type="project" value="UniProtKB-UniRule"/>
</dbReference>
<evidence type="ECO:0000313" key="6">
    <source>
        <dbReference type="EMBL" id="EKX51048.1"/>
    </source>
</evidence>
<keyword evidence="2 4" id="KW-0694">RNA-binding</keyword>
<dbReference type="AlphaFoldDB" id="L1JSI9"/>
<dbReference type="GO" id="GO:0005730">
    <property type="term" value="C:nucleolus"/>
    <property type="evidence" value="ECO:0007669"/>
    <property type="project" value="UniProtKB-SubCell"/>
</dbReference>
<keyword evidence="3" id="KW-0539">Nucleus</keyword>
<dbReference type="SMART" id="SM00360">
    <property type="entry name" value="RRM"/>
    <property type="match status" value="1"/>
</dbReference>
<dbReference type="PROSITE" id="PS50102">
    <property type="entry name" value="RRM"/>
    <property type="match status" value="1"/>
</dbReference>
<dbReference type="OrthoDB" id="21467at2759"/>
<dbReference type="PANTHER" id="PTHR46754">
    <property type="entry name" value="MKI67 FHA DOMAIN-INTERACTING NUCLEOLAR PHOSPHOPROTEIN"/>
    <property type="match status" value="1"/>
</dbReference>
<protein>
    <recommendedName>
        <fullName evidence="5">RRM domain-containing protein</fullName>
    </recommendedName>
</protein>
<evidence type="ECO:0000256" key="1">
    <source>
        <dbReference type="ARBA" id="ARBA00004604"/>
    </source>
</evidence>
<evidence type="ECO:0000313" key="7">
    <source>
        <dbReference type="EnsemblProtists" id="EKX51048"/>
    </source>
</evidence>
<dbReference type="Gene3D" id="3.30.70.330">
    <property type="match status" value="1"/>
</dbReference>